<keyword evidence="4" id="KW-0808">Transferase</keyword>
<gene>
    <name evidence="10" type="ORF">GUJ93_ZPchr0008g11521</name>
</gene>
<sequence>MASSASLLRPSTLAPALSTLQSRRKPAPQLGLCGSPNRRRRVSLAASSAASSDVQKEPSSSPPEQSPDPSIVADSVKVLKEAAKTRKVPAQEVLSALAKIKKGKLDTSTFFETLGGTESPGRTWMLIFTAKGRLEKGQYFPLTAVQRFDAAGKRIENGVYLGPIGCLTFEGRLSWKKKILAFIFERVRVKIGPFGPLEIGLGGGDDGREPSTKDPFFVWFYVDEEIAVAQGRGGGVAYWCRSRADELGQGGFDYEQNPPCSSDNVLLNDLLELCSLHPNTKQKTVAPVQSADLYPDMVHPCPSSRAHLILSRYQDGEEYKHSNNQCTTLLPFCELAVDEEQTSQLHYMAAEKKFVSSFTVRVGIVLFAGCILVLITLVTMFIHHAVPLQTFDPAASSVILEGKIRSHNSGRLLCDFSSSRSDVCKLKGDVRIILTNASVVVVVHPSAKQQSWRMKPHPRKNDRHALARVTEVSVTSTPVAELAPECTVKHAAAAVVFSVGGYAGNMFHDFTDVLVPLYITTRRFASDVHLLVSDAQPWWLNKYRPLLRELSRRDIVDMDRRSLDGVHCYPHVIIGLDFHKEMSVDVANNIAGGGRYNMADFAHLLRRSYGLTRDTAIRLRDDDNNGAVKEKKKAPRLLIISRRATRTFTNVGAIVRTAAALGYEVVVGETELHSDLGAFARVVNSCDVLVGVHGAGLSNLVFLPARAVVVQVVPLGGLEAMAREDFGAPAIDMGLGYVQYDIAVDESTLARRYPRDHRVLRDPAAVRRDGWLALRSAYLVGQNVTLDVARFRAALSRALQLLRH</sequence>
<feature type="compositionally biased region" description="Low complexity" evidence="7">
    <location>
        <begin position="43"/>
        <end position="59"/>
    </location>
</feature>
<comment type="pathway">
    <text evidence="2">Glycan metabolism.</text>
</comment>
<reference evidence="10" key="1">
    <citation type="journal article" date="2021" name="bioRxiv">
        <title>Whole Genome Assembly and Annotation of Northern Wild Rice, Zizania palustris L., Supports a Whole Genome Duplication in the Zizania Genus.</title>
        <authorList>
            <person name="Haas M."/>
            <person name="Kono T."/>
            <person name="Macchietto M."/>
            <person name="Millas R."/>
            <person name="McGilp L."/>
            <person name="Shao M."/>
            <person name="Duquette J."/>
            <person name="Hirsch C.N."/>
            <person name="Kimball J."/>
        </authorList>
    </citation>
    <scope>NUCLEOTIDE SEQUENCE</scope>
    <source>
        <tissue evidence="10">Fresh leaf tissue</tissue>
    </source>
</reference>
<evidence type="ECO:0000313" key="10">
    <source>
        <dbReference type="EMBL" id="KAG8046163.1"/>
    </source>
</evidence>
<dbReference type="Pfam" id="PF04577">
    <property type="entry name" value="Glyco_transf_61"/>
    <property type="match status" value="1"/>
</dbReference>
<keyword evidence="8" id="KW-0472">Membrane</keyword>
<dbReference type="EMBL" id="JAAALK010000290">
    <property type="protein sequence ID" value="KAG8046163.1"/>
    <property type="molecule type" value="Genomic_DNA"/>
</dbReference>
<reference evidence="10" key="2">
    <citation type="submission" date="2021-02" db="EMBL/GenBank/DDBJ databases">
        <authorList>
            <person name="Kimball J.A."/>
            <person name="Haas M.W."/>
            <person name="Macchietto M."/>
            <person name="Kono T."/>
            <person name="Duquette J."/>
            <person name="Shao M."/>
        </authorList>
    </citation>
    <scope>NUCLEOTIDE SEQUENCE</scope>
    <source>
        <tissue evidence="10">Fresh leaf tissue</tissue>
    </source>
</reference>
<dbReference type="PANTHER" id="PTHR20961:SF81">
    <property type="entry name" value="GLYCOSYLTRANSFERASE FAMILY 61 PROTEIN"/>
    <property type="match status" value="1"/>
</dbReference>
<comment type="caution">
    <text evidence="10">The sequence shown here is derived from an EMBL/GenBank/DDBJ whole genome shotgun (WGS) entry which is preliminary data.</text>
</comment>
<protein>
    <recommendedName>
        <fullName evidence="9">Glycosyltransferase 61 catalytic domain-containing protein</fullName>
    </recommendedName>
</protein>
<dbReference type="AlphaFoldDB" id="A0A8J5RI17"/>
<evidence type="ECO:0000256" key="4">
    <source>
        <dbReference type="ARBA" id="ARBA00022679"/>
    </source>
</evidence>
<name>A0A8J5RI17_ZIZPA</name>
<keyword evidence="3" id="KW-0328">Glycosyltransferase</keyword>
<dbReference type="PANTHER" id="PTHR20961">
    <property type="entry name" value="GLYCOSYLTRANSFERASE"/>
    <property type="match status" value="1"/>
</dbReference>
<evidence type="ECO:0000256" key="2">
    <source>
        <dbReference type="ARBA" id="ARBA00004881"/>
    </source>
</evidence>
<keyword evidence="8" id="KW-0812">Transmembrane</keyword>
<feature type="domain" description="Glycosyltransferase 61 catalytic" evidence="9">
    <location>
        <begin position="611"/>
        <end position="710"/>
    </location>
</feature>
<organism evidence="10 11">
    <name type="scientific">Zizania palustris</name>
    <name type="common">Northern wild rice</name>
    <dbReference type="NCBI Taxonomy" id="103762"/>
    <lineage>
        <taxon>Eukaryota</taxon>
        <taxon>Viridiplantae</taxon>
        <taxon>Streptophyta</taxon>
        <taxon>Embryophyta</taxon>
        <taxon>Tracheophyta</taxon>
        <taxon>Spermatophyta</taxon>
        <taxon>Magnoliopsida</taxon>
        <taxon>Liliopsida</taxon>
        <taxon>Poales</taxon>
        <taxon>Poaceae</taxon>
        <taxon>BOP clade</taxon>
        <taxon>Oryzoideae</taxon>
        <taxon>Oryzeae</taxon>
        <taxon>Zizaniinae</taxon>
        <taxon>Zizania</taxon>
    </lineage>
</organism>
<dbReference type="InterPro" id="IPR007657">
    <property type="entry name" value="Glycosyltransferase_61"/>
</dbReference>
<evidence type="ECO:0000256" key="6">
    <source>
        <dbReference type="ARBA" id="ARBA00023180"/>
    </source>
</evidence>
<proteinExistence type="predicted"/>
<dbReference type="Proteomes" id="UP000729402">
    <property type="component" value="Unassembled WGS sequence"/>
</dbReference>
<evidence type="ECO:0000256" key="3">
    <source>
        <dbReference type="ARBA" id="ARBA00022676"/>
    </source>
</evidence>
<evidence type="ECO:0000313" key="11">
    <source>
        <dbReference type="Proteomes" id="UP000729402"/>
    </source>
</evidence>
<dbReference type="GO" id="GO:0000139">
    <property type="term" value="C:Golgi membrane"/>
    <property type="evidence" value="ECO:0007669"/>
    <property type="project" value="UniProtKB-SubCell"/>
</dbReference>
<evidence type="ECO:0000256" key="1">
    <source>
        <dbReference type="ARBA" id="ARBA00004323"/>
    </source>
</evidence>
<dbReference type="InterPro" id="IPR049625">
    <property type="entry name" value="Glyco_transf_61_cat"/>
</dbReference>
<evidence type="ECO:0000256" key="8">
    <source>
        <dbReference type="SAM" id="Phobius"/>
    </source>
</evidence>
<evidence type="ECO:0000256" key="5">
    <source>
        <dbReference type="ARBA" id="ARBA00023034"/>
    </source>
</evidence>
<keyword evidence="8" id="KW-1133">Transmembrane helix</keyword>
<evidence type="ECO:0000256" key="7">
    <source>
        <dbReference type="SAM" id="MobiDB-lite"/>
    </source>
</evidence>
<feature type="region of interest" description="Disordered" evidence="7">
    <location>
        <begin position="1"/>
        <end position="71"/>
    </location>
</feature>
<feature type="transmembrane region" description="Helical" evidence="8">
    <location>
        <begin position="358"/>
        <end position="382"/>
    </location>
</feature>
<keyword evidence="11" id="KW-1185">Reference proteome</keyword>
<accession>A0A8J5RI17</accession>
<evidence type="ECO:0000259" key="9">
    <source>
        <dbReference type="Pfam" id="PF04577"/>
    </source>
</evidence>
<keyword evidence="5" id="KW-0333">Golgi apparatus</keyword>
<dbReference type="GO" id="GO:0016763">
    <property type="term" value="F:pentosyltransferase activity"/>
    <property type="evidence" value="ECO:0007669"/>
    <property type="project" value="UniProtKB-ARBA"/>
</dbReference>
<comment type="subcellular location">
    <subcellularLocation>
        <location evidence="1">Golgi apparatus membrane</location>
        <topology evidence="1">Single-pass type II membrane protein</topology>
    </subcellularLocation>
</comment>
<dbReference type="OrthoDB" id="529273at2759"/>
<keyword evidence="6" id="KW-0325">Glycoprotein</keyword>